<keyword evidence="2" id="KW-1185">Reference proteome</keyword>
<evidence type="ECO:0000313" key="1">
    <source>
        <dbReference type="EMBL" id="KZT18057.1"/>
    </source>
</evidence>
<dbReference type="OrthoDB" id="3247165at2759"/>
<dbReference type="Proteomes" id="UP000076761">
    <property type="component" value="Unassembled WGS sequence"/>
</dbReference>
<proteinExistence type="predicted"/>
<sequence length="529" mass="59881">MDKSVDTPVLETLFVELISPPKSVQLDGLPLNVVPLTRHAVNIQCKMPNDKIELVNRQQIPVLPNFAMTDYASQGRTRPNNVVDLNNCSSHQSYYTCLSRSASAAGTIILQGFDPRKIMGGASGYLRQEFRELEILDDITKLKFNGILPGHIQGHRRNTLVRAYQHWKKDECPKHVHAAIKWSKSDPLDAVEYIEDANWKIVSDKAKKTQDCTKSLIEQLSKTKSIESEAVRNNAECQEDTKNNLQSSSVGNSIQTQPVGFIWNSLYSCAYDALLTIVYNLWSEKKEKWSTKLKLNNHMTSLISSFLEVGQGDVTMEICRDRLRIDLNTLDRNKFPLRRGQGTGISDLCEELLRLPSIGNMKSKCHICGEENNCQVENLMFDCHHINRNGNVIEGMNSTITRWIGAYLNPEGMDGGHRCCRQKVLNTVTLTNPPALMAFNVASTNMTLDKSFTLRIGSCRKYHLTGIIYFGDYHFNCRFIDKKGTIWYNDGMETGRECRIDGHISQVPLSNLNTCRGKSVATVIYSRRY</sequence>
<dbReference type="AlphaFoldDB" id="A0A165M9C4"/>
<evidence type="ECO:0000313" key="2">
    <source>
        <dbReference type="Proteomes" id="UP000076761"/>
    </source>
</evidence>
<organism evidence="1 2">
    <name type="scientific">Neolentinus lepideus HHB14362 ss-1</name>
    <dbReference type="NCBI Taxonomy" id="1314782"/>
    <lineage>
        <taxon>Eukaryota</taxon>
        <taxon>Fungi</taxon>
        <taxon>Dikarya</taxon>
        <taxon>Basidiomycota</taxon>
        <taxon>Agaricomycotina</taxon>
        <taxon>Agaricomycetes</taxon>
        <taxon>Gloeophyllales</taxon>
        <taxon>Gloeophyllaceae</taxon>
        <taxon>Neolentinus</taxon>
    </lineage>
</organism>
<dbReference type="InParanoid" id="A0A165M9C4"/>
<accession>A0A165M9C4</accession>
<protein>
    <submittedName>
        <fullName evidence="1">Uncharacterized protein</fullName>
    </submittedName>
</protein>
<name>A0A165M9C4_9AGAM</name>
<dbReference type="STRING" id="1314782.A0A165M9C4"/>
<dbReference type="EMBL" id="KV425716">
    <property type="protein sequence ID" value="KZT18057.1"/>
    <property type="molecule type" value="Genomic_DNA"/>
</dbReference>
<gene>
    <name evidence="1" type="ORF">NEOLEDRAFT_1081108</name>
</gene>
<reference evidence="1 2" key="1">
    <citation type="journal article" date="2016" name="Mol. Biol. Evol.">
        <title>Comparative Genomics of Early-Diverging Mushroom-Forming Fungi Provides Insights into the Origins of Lignocellulose Decay Capabilities.</title>
        <authorList>
            <person name="Nagy L.G."/>
            <person name="Riley R."/>
            <person name="Tritt A."/>
            <person name="Adam C."/>
            <person name="Daum C."/>
            <person name="Floudas D."/>
            <person name="Sun H."/>
            <person name="Yadav J.S."/>
            <person name="Pangilinan J."/>
            <person name="Larsson K.H."/>
            <person name="Matsuura K."/>
            <person name="Barry K."/>
            <person name="Labutti K."/>
            <person name="Kuo R."/>
            <person name="Ohm R.A."/>
            <person name="Bhattacharya S.S."/>
            <person name="Shirouzu T."/>
            <person name="Yoshinaga Y."/>
            <person name="Martin F.M."/>
            <person name="Grigoriev I.V."/>
            <person name="Hibbett D.S."/>
        </authorList>
    </citation>
    <scope>NUCLEOTIDE SEQUENCE [LARGE SCALE GENOMIC DNA]</scope>
    <source>
        <strain evidence="1 2">HHB14362 ss-1</strain>
    </source>
</reference>